<evidence type="ECO:0000313" key="3">
    <source>
        <dbReference type="Proteomes" id="UP000242146"/>
    </source>
</evidence>
<dbReference type="PANTHER" id="PTHR31639:SF256">
    <property type="entry name" value="OS07G0242900 PROTEIN"/>
    <property type="match status" value="1"/>
</dbReference>
<proteinExistence type="predicted"/>
<comment type="caution">
    <text evidence="2">The sequence shown here is derived from an EMBL/GenBank/DDBJ whole genome shotgun (WGS) entry which is preliminary data.</text>
</comment>
<reference evidence="2 3" key="1">
    <citation type="submission" date="2016-07" db="EMBL/GenBank/DDBJ databases">
        <title>Pervasive Adenine N6-methylation of Active Genes in Fungi.</title>
        <authorList>
            <consortium name="DOE Joint Genome Institute"/>
            <person name="Mondo S.J."/>
            <person name="Dannebaum R.O."/>
            <person name="Kuo R.C."/>
            <person name="Labutti K."/>
            <person name="Haridas S."/>
            <person name="Kuo A."/>
            <person name="Salamov A."/>
            <person name="Ahrendt S.R."/>
            <person name="Lipzen A."/>
            <person name="Sullivan W."/>
            <person name="Andreopoulos W.B."/>
            <person name="Clum A."/>
            <person name="Lindquist E."/>
            <person name="Daum C."/>
            <person name="Ramamoorthy G.K."/>
            <person name="Gryganskyi A."/>
            <person name="Culley D."/>
            <person name="Magnuson J.K."/>
            <person name="James T.Y."/>
            <person name="O'Malley M.A."/>
            <person name="Stajich J.E."/>
            <person name="Spatafora J.W."/>
            <person name="Visel A."/>
            <person name="Grigoriev I.V."/>
        </authorList>
    </citation>
    <scope>NUCLEOTIDE SEQUENCE [LARGE SCALE GENOMIC DNA]</scope>
    <source>
        <strain evidence="2 3">NRRL 3301</strain>
    </source>
</reference>
<accession>A0A1X2GY34</accession>
<dbReference type="SMART" id="SM00256">
    <property type="entry name" value="FBOX"/>
    <property type="match status" value="1"/>
</dbReference>
<evidence type="ECO:0000259" key="1">
    <source>
        <dbReference type="PROSITE" id="PS50181"/>
    </source>
</evidence>
<keyword evidence="3" id="KW-1185">Reference proteome</keyword>
<organism evidence="2 3">
    <name type="scientific">Hesseltinella vesiculosa</name>
    <dbReference type="NCBI Taxonomy" id="101127"/>
    <lineage>
        <taxon>Eukaryota</taxon>
        <taxon>Fungi</taxon>
        <taxon>Fungi incertae sedis</taxon>
        <taxon>Mucoromycota</taxon>
        <taxon>Mucoromycotina</taxon>
        <taxon>Mucoromycetes</taxon>
        <taxon>Mucorales</taxon>
        <taxon>Cunninghamellaceae</taxon>
        <taxon>Hesseltinella</taxon>
    </lineage>
</organism>
<evidence type="ECO:0000313" key="2">
    <source>
        <dbReference type="EMBL" id="ORX62935.1"/>
    </source>
</evidence>
<gene>
    <name evidence="2" type="ORF">DM01DRAFT_1331044</name>
</gene>
<sequence>MSLPLELIDPILHHLPPRYLLTTALVSHTWSHLSLACFYRSVYIHTKHQKQRFLEALESLPFAYRQCIRAIYVNTLSMPDTAFNKDNYRNDLIVIAAQCPQLDTFILARTAEPFLPDTIPTVWLQGVPASIEVLCRSMLYLPYIPSIRRIGTYLEDAALECYSCNFSHLTSLVLSEPQLQELLDTPSPQQVLFPALETLDLGSVHFSSFFKASSLALLKHHCPVLQHLTLNDFQLFDVNTPTPLPIHTSVVKLALRNVRIENTAWLSIFASMYPALQSLSLEVRFGNHALITHGMDEEEESARQHQNRSHAAQGVLDWIVGCGSLTTLDLIHFGLVTTYSEIMDGLADMASLGSWHCQLNRFALHDCSDDQELPCKHVLECQSLMQRLDTLHLTLPSTHYQTPFMPQKDLIRCNRFPSPMFPPCDLSADALINITTLYLHRNDGHARVSWTQLLQMCPSLTSLSLRYILLQHGSCQRHFPSAHPDSSLVNLTLDNCKVSRADLFFSFLQYQLPRLSSLAMTGVYLDNLDSDPMLDLNVALQNLWIVAVSINQIMCTSLRLHERQRSGNVTRYTSRRRPSMGSVESLNEEHSFSIACINADHVLFNAFQHM</sequence>
<dbReference type="EMBL" id="MCGT01000001">
    <property type="protein sequence ID" value="ORX62935.1"/>
    <property type="molecule type" value="Genomic_DNA"/>
</dbReference>
<dbReference type="PANTHER" id="PTHR31639">
    <property type="entry name" value="F-BOX PROTEIN-LIKE"/>
    <property type="match status" value="1"/>
</dbReference>
<dbReference type="InterPro" id="IPR036047">
    <property type="entry name" value="F-box-like_dom_sf"/>
</dbReference>
<dbReference type="Proteomes" id="UP000242146">
    <property type="component" value="Unassembled WGS sequence"/>
</dbReference>
<dbReference type="InterPro" id="IPR001810">
    <property type="entry name" value="F-box_dom"/>
</dbReference>
<dbReference type="AlphaFoldDB" id="A0A1X2GY34"/>
<name>A0A1X2GY34_9FUNG</name>
<protein>
    <recommendedName>
        <fullName evidence="1">F-box domain-containing protein</fullName>
    </recommendedName>
</protein>
<dbReference type="CDD" id="cd09917">
    <property type="entry name" value="F-box_SF"/>
    <property type="match status" value="1"/>
</dbReference>
<feature type="domain" description="F-box" evidence="1">
    <location>
        <begin position="1"/>
        <end position="46"/>
    </location>
</feature>
<dbReference type="Gene3D" id="3.80.10.10">
    <property type="entry name" value="Ribonuclease Inhibitor"/>
    <property type="match status" value="2"/>
</dbReference>
<dbReference type="InterPro" id="IPR032675">
    <property type="entry name" value="LRR_dom_sf"/>
</dbReference>
<dbReference type="SUPFAM" id="SSF81383">
    <property type="entry name" value="F-box domain"/>
    <property type="match status" value="1"/>
</dbReference>
<dbReference type="Pfam" id="PF00646">
    <property type="entry name" value="F-box"/>
    <property type="match status" value="1"/>
</dbReference>
<dbReference type="PROSITE" id="PS50181">
    <property type="entry name" value="FBOX"/>
    <property type="match status" value="1"/>
</dbReference>
<dbReference type="SUPFAM" id="SSF52047">
    <property type="entry name" value="RNI-like"/>
    <property type="match status" value="1"/>
</dbReference>